<dbReference type="Pfam" id="PF00702">
    <property type="entry name" value="Hydrolase"/>
    <property type="match status" value="1"/>
</dbReference>
<dbReference type="EMBL" id="CP007139">
    <property type="protein sequence ID" value="AIE86106.1"/>
    <property type="molecule type" value="Genomic_DNA"/>
</dbReference>
<dbReference type="InterPro" id="IPR023214">
    <property type="entry name" value="HAD_sf"/>
</dbReference>
<evidence type="ECO:0000313" key="1">
    <source>
        <dbReference type="EMBL" id="AIE86106.1"/>
    </source>
</evidence>
<dbReference type="eggNOG" id="COG0637">
    <property type="taxonomic scope" value="Bacteria"/>
</dbReference>
<dbReference type="Gene3D" id="3.40.50.1000">
    <property type="entry name" value="HAD superfamily/HAD-like"/>
    <property type="match status" value="1"/>
</dbReference>
<dbReference type="SFLD" id="SFLDS00003">
    <property type="entry name" value="Haloacid_Dehalogenase"/>
    <property type="match status" value="1"/>
</dbReference>
<dbReference type="InterPro" id="IPR023198">
    <property type="entry name" value="PGP-like_dom2"/>
</dbReference>
<proteinExistence type="predicted"/>
<name>A0A068NRR3_FIMGI</name>
<dbReference type="AlphaFoldDB" id="A0A068NRR3"/>
<gene>
    <name evidence="1" type="ORF">OP10G_2738</name>
</gene>
<accession>A0A068NRR3</accession>
<dbReference type="SUPFAM" id="SSF56784">
    <property type="entry name" value="HAD-like"/>
    <property type="match status" value="1"/>
</dbReference>
<dbReference type="HOGENOM" id="CLU_045011_13_3_0"/>
<dbReference type="Gene3D" id="1.10.150.240">
    <property type="entry name" value="Putative phosphatase, domain 2"/>
    <property type="match status" value="1"/>
</dbReference>
<dbReference type="SFLD" id="SFLDG01129">
    <property type="entry name" value="C1.5:_HAD__Beta-PGM__Phosphata"/>
    <property type="match status" value="1"/>
</dbReference>
<dbReference type="InterPro" id="IPR036412">
    <property type="entry name" value="HAD-like_sf"/>
</dbReference>
<protein>
    <submittedName>
        <fullName evidence="1">Haloacid dehalogenase superfamily enzyme, subfamily IA</fullName>
    </submittedName>
</protein>
<sequence>MPLRALFFDFDGLIVDTETPEVEVWREVFAEHGTEFPEQYWIDCIGRGSDQIEEKPIALLARLAPRSAEWVAVDADRHHRVMARIHAQPLRPGVAELAEEARLAGLVLAVVSSSSHAWVDPLLRRQGILDRFGHRVCRDDAARAKPFPDLYLLACERCGVQPSEAIALEDSPNGIRAAKAAGVFVVAVPNPITGQLDLSHADARLDTLGGVTLSDVAILASRARR</sequence>
<organism evidence="1 2">
    <name type="scientific">Fimbriimonas ginsengisoli Gsoil 348</name>
    <dbReference type="NCBI Taxonomy" id="661478"/>
    <lineage>
        <taxon>Bacteria</taxon>
        <taxon>Bacillati</taxon>
        <taxon>Armatimonadota</taxon>
        <taxon>Fimbriimonadia</taxon>
        <taxon>Fimbriimonadales</taxon>
        <taxon>Fimbriimonadaceae</taxon>
        <taxon>Fimbriimonas</taxon>
    </lineage>
</organism>
<dbReference type="RefSeq" id="WP_025225350.1">
    <property type="nucleotide sequence ID" value="NZ_CP007139.1"/>
</dbReference>
<dbReference type="Proteomes" id="UP000027982">
    <property type="component" value="Chromosome"/>
</dbReference>
<dbReference type="PANTHER" id="PTHR18901">
    <property type="entry name" value="2-DEOXYGLUCOSE-6-PHOSPHATE PHOSPHATASE 2"/>
    <property type="match status" value="1"/>
</dbReference>
<dbReference type="STRING" id="661478.OP10G_2738"/>
<dbReference type="InterPro" id="IPR006439">
    <property type="entry name" value="HAD-SF_hydro_IA"/>
</dbReference>
<dbReference type="NCBIfam" id="TIGR01509">
    <property type="entry name" value="HAD-SF-IA-v3"/>
    <property type="match status" value="1"/>
</dbReference>
<dbReference type="OrthoDB" id="9797743at2"/>
<evidence type="ECO:0000313" key="2">
    <source>
        <dbReference type="Proteomes" id="UP000027982"/>
    </source>
</evidence>
<keyword evidence="2" id="KW-1185">Reference proteome</keyword>
<dbReference type="KEGG" id="fgi:OP10G_2738"/>
<dbReference type="PANTHER" id="PTHR18901:SF38">
    <property type="entry name" value="PSEUDOURIDINE-5'-PHOSPHATASE"/>
    <property type="match status" value="1"/>
</dbReference>
<reference evidence="1 2" key="1">
    <citation type="journal article" date="2014" name="PLoS ONE">
        <title>The first complete genome sequence of the class fimbriimonadia in the phylum armatimonadetes.</title>
        <authorList>
            <person name="Hu Z.Y."/>
            <person name="Wang Y.Z."/>
            <person name="Im W.T."/>
            <person name="Wang S.Y."/>
            <person name="Zhao G.P."/>
            <person name="Zheng H.J."/>
            <person name="Quan Z.X."/>
        </authorList>
    </citation>
    <scope>NUCLEOTIDE SEQUENCE [LARGE SCALE GENOMIC DNA]</scope>
    <source>
        <strain evidence="1">Gsoil 348</strain>
    </source>
</reference>
<dbReference type="PRINTS" id="PR00413">
    <property type="entry name" value="HADHALOGNASE"/>
</dbReference>